<name>A0AAU7VRT1_9FIRM</name>
<feature type="transmembrane region" description="Helical" evidence="7">
    <location>
        <begin position="102"/>
        <end position="129"/>
    </location>
</feature>
<dbReference type="InterPro" id="IPR049177">
    <property type="entry name" value="MgtC_SapB_SrpB_YhiD_N"/>
</dbReference>
<organism evidence="9">
    <name type="scientific">Proteinivorax tanatarense</name>
    <dbReference type="NCBI Taxonomy" id="1260629"/>
    <lineage>
        <taxon>Bacteria</taxon>
        <taxon>Bacillati</taxon>
        <taxon>Bacillota</taxon>
        <taxon>Clostridia</taxon>
        <taxon>Eubacteriales</taxon>
        <taxon>Proteinivoracaceae</taxon>
        <taxon>Proteinivorax</taxon>
    </lineage>
</organism>
<dbReference type="PANTHER" id="PTHR33778:SF1">
    <property type="entry name" value="MAGNESIUM TRANSPORTER YHID-RELATED"/>
    <property type="match status" value="1"/>
</dbReference>
<comment type="subcellular location">
    <subcellularLocation>
        <location evidence="1">Cell membrane</location>
        <topology evidence="1">Multi-pass membrane protein</topology>
    </subcellularLocation>
</comment>
<keyword evidence="5 7" id="KW-1133">Transmembrane helix</keyword>
<dbReference type="InterPro" id="IPR002912">
    <property type="entry name" value="ACT_dom"/>
</dbReference>
<evidence type="ECO:0000256" key="4">
    <source>
        <dbReference type="ARBA" id="ARBA00022692"/>
    </source>
</evidence>
<evidence type="ECO:0000256" key="3">
    <source>
        <dbReference type="ARBA" id="ARBA00022475"/>
    </source>
</evidence>
<dbReference type="Pfam" id="PF13291">
    <property type="entry name" value="ACT_4"/>
    <property type="match status" value="1"/>
</dbReference>
<evidence type="ECO:0000259" key="8">
    <source>
        <dbReference type="PROSITE" id="PS51671"/>
    </source>
</evidence>
<dbReference type="GO" id="GO:0005886">
    <property type="term" value="C:plasma membrane"/>
    <property type="evidence" value="ECO:0007669"/>
    <property type="project" value="UniProtKB-SubCell"/>
</dbReference>
<dbReference type="RefSeq" id="WP_350344993.1">
    <property type="nucleotide sequence ID" value="NZ_CP158367.1"/>
</dbReference>
<dbReference type="AlphaFoldDB" id="A0AAU7VRT1"/>
<sequence length="217" mass="23162">MTAIQLFGALLLAIVLGSIVGLERETNNHPAGFRTHALVCVGSALITIISWQVYDSFQVGDPGRIAAQIVSGIGFLGAGTIMKEGSSIRGLTTAASLWAVSATGMAVGFGYIYIAIATTLLIVVVLMLFSKLEQKLVFTKQSIQVKIEVRDRPGILGEITSQIGSYKIDIRNVSLSSVDNGDMEIMLFLGLTPKVSLHHLLGELAAIRGVQKVNYDS</sequence>
<dbReference type="Gene3D" id="3.30.70.260">
    <property type="match status" value="1"/>
</dbReference>
<dbReference type="PANTHER" id="PTHR33778">
    <property type="entry name" value="PROTEIN MGTC"/>
    <property type="match status" value="1"/>
</dbReference>
<reference evidence="9" key="2">
    <citation type="submission" date="2024-06" db="EMBL/GenBank/DDBJ databases">
        <authorList>
            <person name="Petrova K.O."/>
            <person name="Toshchakov S.V."/>
            <person name="Boltjanskaja Y.V."/>
            <person name="Kevbrin V."/>
        </authorList>
    </citation>
    <scope>NUCLEOTIDE SEQUENCE</scope>
    <source>
        <strain evidence="9">Z-910T</strain>
    </source>
</reference>
<dbReference type="InterPro" id="IPR045865">
    <property type="entry name" value="ACT-like_dom_sf"/>
</dbReference>
<proteinExistence type="inferred from homology"/>
<evidence type="ECO:0000256" key="2">
    <source>
        <dbReference type="ARBA" id="ARBA00009298"/>
    </source>
</evidence>
<keyword evidence="4 7" id="KW-0812">Transmembrane</keyword>
<keyword evidence="3" id="KW-1003">Cell membrane</keyword>
<evidence type="ECO:0000256" key="1">
    <source>
        <dbReference type="ARBA" id="ARBA00004651"/>
    </source>
</evidence>
<feature type="transmembrane region" description="Helical" evidence="7">
    <location>
        <begin position="33"/>
        <end position="53"/>
    </location>
</feature>
<reference evidence="9" key="1">
    <citation type="journal article" date="2013" name="Extremophiles">
        <title>Proteinivorax tanatarense gen. nov., sp. nov., an anaerobic, haloalkaliphilic, proteolytic bacterium isolated from a decaying algal bloom, and proposal of Proteinivoraceae fam. nov.</title>
        <authorList>
            <person name="Kevbrin V."/>
            <person name="Boltyanskaya Y."/>
            <person name="Zhilina T."/>
            <person name="Kolganova T."/>
            <person name="Lavrentjeva E."/>
            <person name="Kuznetsov B."/>
        </authorList>
    </citation>
    <scope>NUCLEOTIDE SEQUENCE</scope>
    <source>
        <strain evidence="9">Z-910T</strain>
    </source>
</reference>
<dbReference type="SUPFAM" id="SSF55021">
    <property type="entry name" value="ACT-like"/>
    <property type="match status" value="1"/>
</dbReference>
<keyword evidence="6 7" id="KW-0472">Membrane</keyword>
<dbReference type="PRINTS" id="PR01837">
    <property type="entry name" value="MGTCSAPBPROT"/>
</dbReference>
<evidence type="ECO:0000256" key="6">
    <source>
        <dbReference type="ARBA" id="ARBA00023136"/>
    </source>
</evidence>
<protein>
    <submittedName>
        <fullName evidence="9">MgtC/SapB family protein</fullName>
    </submittedName>
</protein>
<dbReference type="InterPro" id="IPR003416">
    <property type="entry name" value="MgtC/SapB/SrpB/YhiD_fam"/>
</dbReference>
<evidence type="ECO:0000256" key="5">
    <source>
        <dbReference type="ARBA" id="ARBA00022989"/>
    </source>
</evidence>
<feature type="domain" description="ACT" evidence="8">
    <location>
        <begin position="144"/>
        <end position="217"/>
    </location>
</feature>
<comment type="similarity">
    <text evidence="2">Belongs to the MgtC/SapB family.</text>
</comment>
<accession>A0AAU7VRT1</accession>
<evidence type="ECO:0000313" key="9">
    <source>
        <dbReference type="EMBL" id="XBX76259.1"/>
    </source>
</evidence>
<dbReference type="Pfam" id="PF02308">
    <property type="entry name" value="MgtC"/>
    <property type="match status" value="1"/>
</dbReference>
<evidence type="ECO:0000256" key="7">
    <source>
        <dbReference type="SAM" id="Phobius"/>
    </source>
</evidence>
<dbReference type="EMBL" id="CP158367">
    <property type="protein sequence ID" value="XBX76259.1"/>
    <property type="molecule type" value="Genomic_DNA"/>
</dbReference>
<dbReference type="PROSITE" id="PS51671">
    <property type="entry name" value="ACT"/>
    <property type="match status" value="1"/>
</dbReference>
<gene>
    <name evidence="9" type="ORF">PRVXT_001442</name>
</gene>